<organism evidence="2 3">
    <name type="scientific">Phytophthora nicotianae P10297</name>
    <dbReference type="NCBI Taxonomy" id="1317064"/>
    <lineage>
        <taxon>Eukaryota</taxon>
        <taxon>Sar</taxon>
        <taxon>Stramenopiles</taxon>
        <taxon>Oomycota</taxon>
        <taxon>Peronosporomycetes</taxon>
        <taxon>Peronosporales</taxon>
        <taxon>Peronosporaceae</taxon>
        <taxon>Phytophthora</taxon>
    </lineage>
</organism>
<feature type="non-terminal residue" evidence="2">
    <location>
        <position position="1"/>
    </location>
</feature>
<proteinExistence type="predicted"/>
<accession>W2YQB0</accession>
<dbReference type="AlphaFoldDB" id="W2YQB0"/>
<dbReference type="Proteomes" id="UP000018948">
    <property type="component" value="Unassembled WGS sequence"/>
</dbReference>
<name>W2YQB0_PHYNI</name>
<gene>
    <name evidence="2" type="ORF">F442_15303</name>
</gene>
<feature type="region of interest" description="Disordered" evidence="1">
    <location>
        <begin position="47"/>
        <end position="68"/>
    </location>
</feature>
<evidence type="ECO:0000256" key="1">
    <source>
        <dbReference type="SAM" id="MobiDB-lite"/>
    </source>
</evidence>
<reference evidence="2 3" key="1">
    <citation type="submission" date="2013-11" db="EMBL/GenBank/DDBJ databases">
        <title>The Genome Sequence of Phytophthora parasitica P10297.</title>
        <authorList>
            <consortium name="The Broad Institute Genomics Platform"/>
            <person name="Russ C."/>
            <person name="Tyler B."/>
            <person name="Panabieres F."/>
            <person name="Shan W."/>
            <person name="Tripathy S."/>
            <person name="Grunwald N."/>
            <person name="Machado M."/>
            <person name="Johnson C.S."/>
            <person name="Walker B."/>
            <person name="Young S.K."/>
            <person name="Zeng Q."/>
            <person name="Gargeya S."/>
            <person name="Fitzgerald M."/>
            <person name="Haas B."/>
            <person name="Abouelleil A."/>
            <person name="Allen A.W."/>
            <person name="Alvarado L."/>
            <person name="Arachchi H.M."/>
            <person name="Berlin A.M."/>
            <person name="Chapman S.B."/>
            <person name="Gainer-Dewar J."/>
            <person name="Goldberg J."/>
            <person name="Griggs A."/>
            <person name="Gujja S."/>
            <person name="Hansen M."/>
            <person name="Howarth C."/>
            <person name="Imamovic A."/>
            <person name="Ireland A."/>
            <person name="Larimer J."/>
            <person name="McCowan C."/>
            <person name="Murphy C."/>
            <person name="Pearson M."/>
            <person name="Poon T.W."/>
            <person name="Priest M."/>
            <person name="Roberts A."/>
            <person name="Saif S."/>
            <person name="Shea T."/>
            <person name="Sisk P."/>
            <person name="Sykes S."/>
            <person name="Wortman J."/>
            <person name="Nusbaum C."/>
            <person name="Birren B."/>
        </authorList>
    </citation>
    <scope>NUCLEOTIDE SEQUENCE [LARGE SCALE GENOMIC DNA]</scope>
    <source>
        <strain evidence="2 3">P10297</strain>
    </source>
</reference>
<dbReference type="EMBL" id="ANIY01003245">
    <property type="protein sequence ID" value="ETP36818.1"/>
    <property type="molecule type" value="Genomic_DNA"/>
</dbReference>
<protein>
    <submittedName>
        <fullName evidence="2">Uncharacterized protein</fullName>
    </submittedName>
</protein>
<feature type="region of interest" description="Disordered" evidence="1">
    <location>
        <begin position="1"/>
        <end position="30"/>
    </location>
</feature>
<comment type="caution">
    <text evidence="2">The sequence shown here is derived from an EMBL/GenBank/DDBJ whole genome shotgun (WGS) entry which is preliminary data.</text>
</comment>
<evidence type="ECO:0000313" key="3">
    <source>
        <dbReference type="Proteomes" id="UP000018948"/>
    </source>
</evidence>
<evidence type="ECO:0000313" key="2">
    <source>
        <dbReference type="EMBL" id="ETP36818.1"/>
    </source>
</evidence>
<sequence length="104" mass="11687">ANLRSAWAKDEIQHHLHQSQRCAHGSEEKDKDVACQQTVDHPENIGRRACKTHAKGDRRARPSLQHGLDGLKWGDIQQHTAHCHHVTRDKANLVGRLSSGARHS</sequence>